<dbReference type="Pfam" id="PF14905">
    <property type="entry name" value="OMP_b-brl_3"/>
    <property type="match status" value="1"/>
</dbReference>
<dbReference type="InterPro" id="IPR037066">
    <property type="entry name" value="Plug_dom_sf"/>
</dbReference>
<dbReference type="Pfam" id="PF07715">
    <property type="entry name" value="Plug"/>
    <property type="match status" value="1"/>
</dbReference>
<keyword evidence="2" id="KW-0472">Membrane</keyword>
<dbReference type="Gene3D" id="2.170.130.10">
    <property type="entry name" value="TonB-dependent receptor, plug domain"/>
    <property type="match status" value="1"/>
</dbReference>
<evidence type="ECO:0000256" key="4">
    <source>
        <dbReference type="SAM" id="SignalP"/>
    </source>
</evidence>
<dbReference type="EMBL" id="CP033920">
    <property type="protein sequence ID" value="AZA47341.1"/>
    <property type="molecule type" value="Genomic_DNA"/>
</dbReference>
<dbReference type="Proteomes" id="UP000273270">
    <property type="component" value="Chromosome"/>
</dbReference>
<accession>A0A3G6NNT5</accession>
<evidence type="ECO:0000256" key="2">
    <source>
        <dbReference type="ARBA" id="ARBA00023136"/>
    </source>
</evidence>
<dbReference type="OrthoDB" id="8764943at2"/>
<dbReference type="RefSeq" id="WP_123877033.1">
    <property type="nucleotide sequence ID" value="NZ_CP033920.1"/>
</dbReference>
<gene>
    <name evidence="7" type="ORF">EG346_03700</name>
    <name evidence="8" type="ORF">NCTC13533_04610</name>
</gene>
<feature type="domain" description="TonB-dependent receptor plug" evidence="5">
    <location>
        <begin position="136"/>
        <end position="207"/>
    </location>
</feature>
<evidence type="ECO:0000313" key="10">
    <source>
        <dbReference type="Proteomes" id="UP000273270"/>
    </source>
</evidence>
<feature type="signal peptide" evidence="4">
    <location>
        <begin position="1"/>
        <end position="20"/>
    </location>
</feature>
<dbReference type="InterPro" id="IPR008969">
    <property type="entry name" value="CarboxyPept-like_regulatory"/>
</dbReference>
<dbReference type="GO" id="GO:0009279">
    <property type="term" value="C:cell outer membrane"/>
    <property type="evidence" value="ECO:0007669"/>
    <property type="project" value="UniProtKB-SubCell"/>
</dbReference>
<dbReference type="PANTHER" id="PTHR40980">
    <property type="entry name" value="PLUG DOMAIN-CONTAINING PROTEIN"/>
    <property type="match status" value="1"/>
</dbReference>
<organism evidence="8 9">
    <name type="scientific">Chryseobacterium carnipullorum</name>
    <dbReference type="NCBI Taxonomy" id="1124835"/>
    <lineage>
        <taxon>Bacteria</taxon>
        <taxon>Pseudomonadati</taxon>
        <taxon>Bacteroidota</taxon>
        <taxon>Flavobacteriia</taxon>
        <taxon>Flavobacteriales</taxon>
        <taxon>Weeksellaceae</taxon>
        <taxon>Chryseobacterium group</taxon>
        <taxon>Chryseobacterium</taxon>
    </lineage>
</organism>
<protein>
    <submittedName>
        <fullName evidence="8">Outer membrane receptor for Fe3+-dicitrate</fullName>
    </submittedName>
    <submittedName>
        <fullName evidence="7">TonB-dependent receptor</fullName>
    </submittedName>
</protein>
<evidence type="ECO:0000259" key="5">
    <source>
        <dbReference type="Pfam" id="PF07715"/>
    </source>
</evidence>
<accession>A0A376EKR1</accession>
<comment type="subcellular location">
    <subcellularLocation>
        <location evidence="1">Cell outer membrane</location>
    </subcellularLocation>
</comment>
<keyword evidence="4" id="KW-0732">Signal</keyword>
<reference evidence="7" key="2">
    <citation type="submission" date="2018-11" db="EMBL/GenBank/DDBJ databases">
        <title>Proposal to divide the Flavobacteriaceae and reorganize its genera based on Amino Acid Identity values calculated from whole genome sequences.</title>
        <authorList>
            <person name="Nicholson A.C."/>
            <person name="Gulvik C.A."/>
            <person name="Whitney A.M."/>
            <person name="Humrighouse B.W."/>
            <person name="Bell M."/>
            <person name="Holmes B."/>
            <person name="Steigerwalt A."/>
            <person name="Villarma A."/>
            <person name="Sheth M."/>
            <person name="Batra D."/>
            <person name="Pryor J."/>
            <person name="Bernardet J.-F."/>
            <person name="Hugo C."/>
            <person name="Kampfer P."/>
            <person name="Newman J."/>
            <person name="Mcquiston J.R."/>
        </authorList>
    </citation>
    <scope>NUCLEOTIDE SEQUENCE [LARGE SCALE GENOMIC DNA]</scope>
    <source>
        <strain evidence="7">G0188</strain>
    </source>
</reference>
<keyword evidence="3" id="KW-0998">Cell outer membrane</keyword>
<dbReference type="AlphaFoldDB" id="A0A376EKR1"/>
<dbReference type="SUPFAM" id="SSF56935">
    <property type="entry name" value="Porins"/>
    <property type="match status" value="1"/>
</dbReference>
<dbReference type="InterPro" id="IPR041700">
    <property type="entry name" value="OMP_b-brl_3"/>
</dbReference>
<dbReference type="InterPro" id="IPR036942">
    <property type="entry name" value="Beta-barrel_TonB_sf"/>
</dbReference>
<dbReference type="Proteomes" id="UP000255224">
    <property type="component" value="Unassembled WGS sequence"/>
</dbReference>
<name>A0A376EKR1_CHRCU</name>
<reference evidence="10" key="3">
    <citation type="submission" date="2018-11" db="EMBL/GenBank/DDBJ databases">
        <title>Proposal to divide the Flavobacteriaceae and reorganize its genera based on Amino Acid Identity values calculated from whole genome sequences.</title>
        <authorList>
            <person name="Nicholson A.C."/>
            <person name="Gulvik C.A."/>
            <person name="Whitney A.M."/>
            <person name="Humrighouse B.W."/>
            <person name="Bell M."/>
            <person name="Holmes B."/>
            <person name="Steigerwalt A.G."/>
            <person name="Villarma A."/>
            <person name="Sheth M."/>
            <person name="Batra D."/>
            <person name="Pryor J."/>
            <person name="Bernardet J.-F."/>
            <person name="Hugo C."/>
            <person name="Kampfer P."/>
            <person name="Newman J."/>
            <person name="McQuiston J.R."/>
        </authorList>
    </citation>
    <scope>NUCLEOTIDE SEQUENCE [LARGE SCALE GENOMIC DNA]</scope>
    <source>
        <strain evidence="10">G0188</strain>
    </source>
</reference>
<feature type="chain" id="PRO_5044586220" evidence="4">
    <location>
        <begin position="21"/>
        <end position="787"/>
    </location>
</feature>
<dbReference type="SUPFAM" id="SSF49464">
    <property type="entry name" value="Carboxypeptidase regulatory domain-like"/>
    <property type="match status" value="1"/>
</dbReference>
<proteinExistence type="predicted"/>
<evidence type="ECO:0000313" key="9">
    <source>
        <dbReference type="Proteomes" id="UP000255224"/>
    </source>
</evidence>
<keyword evidence="10" id="KW-1185">Reference proteome</keyword>
<evidence type="ECO:0000256" key="1">
    <source>
        <dbReference type="ARBA" id="ARBA00004442"/>
    </source>
</evidence>
<evidence type="ECO:0000259" key="6">
    <source>
        <dbReference type="Pfam" id="PF14905"/>
    </source>
</evidence>
<dbReference type="InterPro" id="IPR012910">
    <property type="entry name" value="Plug_dom"/>
</dbReference>
<dbReference type="PROSITE" id="PS51257">
    <property type="entry name" value="PROKAR_LIPOPROTEIN"/>
    <property type="match status" value="1"/>
</dbReference>
<evidence type="ECO:0000256" key="3">
    <source>
        <dbReference type="ARBA" id="ARBA00023237"/>
    </source>
</evidence>
<dbReference type="PANTHER" id="PTHR40980:SF4">
    <property type="entry name" value="TONB-DEPENDENT RECEPTOR-LIKE BETA-BARREL DOMAIN-CONTAINING PROTEIN"/>
    <property type="match status" value="1"/>
</dbReference>
<keyword evidence="8" id="KW-0675">Receptor</keyword>
<dbReference type="Gene3D" id="2.40.170.20">
    <property type="entry name" value="TonB-dependent receptor, beta-barrel domain"/>
    <property type="match status" value="1"/>
</dbReference>
<sequence length="787" mass="90880">MNIRLCLFLLLLFLSCFGKAQERIKGKILDSETKAPVFQAEISLFDVSDRRIIQKVLTDSLGFFQLNNSADDSYVVIQKHGYETKELDKTGDFSLIEVKPAVGNISEVVIRSAARNIKLSDGNIVMSVSGNKDFKTSANILEVLRKTPGVSIDDEGAIFIGGRITPAVFIDGKPVAMSSQELQSYLRSLPPEMVESIEVNSNPSSKYDAEFKGIIDIRLKRNGNLGWKGNYNGNIFTNKFSYRENSLNLSYNREKIVYSLQAGYNNGISTYRYHALQKLANTNVMRTNTYQEDEGNVYSIQTGADFRLNDKNRFGVNLRGNFRTSDRIRSGSLYTTNQDESQLIFNTESKNPTAYSQENYGVTADYSFQNKDFKISFLGNYLSVKNKQIDDFLNSDQPTTELLSYWKSDLLNKIDIQTAQIDVSQKIGNADIETGVKYSHSDTHNNIRYDTLSVNDRFVFDPERSNMFSYKEKIWAVYISYRQKFGKLQVNGGLRLENTGSISDAVTRDSVVSRNYLEWLPSFSTNYTFNKANELSLSYSRKMTRPVFSQLNPFRVYFSPLNYWIGNPYLLPSFTSQIKLTYRYKNWVTSLMAGKEKDVMVRYPLYNPKTNVLEYLGTNLPYRKFVSVEISFPLKVTKWWNITSQITGYYNDEYRPYLDEVFALKVYSYEIRVNQVFSLPKGYTVNLFANYESKTGNSLYIIKPRYTVDLSLQKSWFDNKLNTKISYNNIFDSYNQQLEFRHKQIMDNRLTHWWDSSRLIISVAYSFGSSKYQTKELQKTEEESRAR</sequence>
<dbReference type="STRING" id="297244.SAMN05421639_103174"/>
<dbReference type="Gene3D" id="2.60.40.1120">
    <property type="entry name" value="Carboxypeptidase-like, regulatory domain"/>
    <property type="match status" value="1"/>
</dbReference>
<evidence type="ECO:0000313" key="7">
    <source>
        <dbReference type="EMBL" id="AZA47341.1"/>
    </source>
</evidence>
<feature type="domain" description="Outer membrane protein beta-barrel" evidence="6">
    <location>
        <begin position="367"/>
        <end position="765"/>
    </location>
</feature>
<dbReference type="KEGG" id="ccau:EG346_03700"/>
<dbReference type="EMBL" id="UFVQ01000003">
    <property type="protein sequence ID" value="STD09553.1"/>
    <property type="molecule type" value="Genomic_DNA"/>
</dbReference>
<evidence type="ECO:0000313" key="8">
    <source>
        <dbReference type="EMBL" id="STD09553.1"/>
    </source>
</evidence>
<reference evidence="8 9" key="1">
    <citation type="submission" date="2018-06" db="EMBL/GenBank/DDBJ databases">
        <authorList>
            <consortium name="Pathogen Informatics"/>
            <person name="Doyle S."/>
        </authorList>
    </citation>
    <scope>NUCLEOTIDE SEQUENCE [LARGE SCALE GENOMIC DNA]</scope>
    <source>
        <strain evidence="8 9">NCTC13533</strain>
    </source>
</reference>